<feature type="region of interest" description="Disordered" evidence="1">
    <location>
        <begin position="1"/>
        <end position="147"/>
    </location>
</feature>
<protein>
    <submittedName>
        <fullName evidence="2">Uncharacterized protein</fullName>
    </submittedName>
</protein>
<dbReference type="AlphaFoldDB" id="A0A2T7CXL6"/>
<organism evidence="2 3">
    <name type="scientific">Panicum hallii var. hallii</name>
    <dbReference type="NCBI Taxonomy" id="1504633"/>
    <lineage>
        <taxon>Eukaryota</taxon>
        <taxon>Viridiplantae</taxon>
        <taxon>Streptophyta</taxon>
        <taxon>Embryophyta</taxon>
        <taxon>Tracheophyta</taxon>
        <taxon>Spermatophyta</taxon>
        <taxon>Magnoliopsida</taxon>
        <taxon>Liliopsida</taxon>
        <taxon>Poales</taxon>
        <taxon>Poaceae</taxon>
        <taxon>PACMAD clade</taxon>
        <taxon>Panicoideae</taxon>
        <taxon>Panicodae</taxon>
        <taxon>Paniceae</taxon>
        <taxon>Panicinae</taxon>
        <taxon>Panicum</taxon>
        <taxon>Panicum sect. Panicum</taxon>
    </lineage>
</organism>
<name>A0A2T7CXL6_9POAL</name>
<dbReference type="Proteomes" id="UP000244336">
    <property type="component" value="Chromosome 7"/>
</dbReference>
<feature type="compositionally biased region" description="Low complexity" evidence="1">
    <location>
        <begin position="29"/>
        <end position="40"/>
    </location>
</feature>
<evidence type="ECO:0000313" key="3">
    <source>
        <dbReference type="Proteomes" id="UP000244336"/>
    </source>
</evidence>
<feature type="compositionally biased region" description="Basic residues" evidence="1">
    <location>
        <begin position="62"/>
        <end position="72"/>
    </location>
</feature>
<reference evidence="2 3" key="1">
    <citation type="submission" date="2018-04" db="EMBL/GenBank/DDBJ databases">
        <title>WGS assembly of Panicum hallii var. hallii HAL2.</title>
        <authorList>
            <person name="Lovell J."/>
            <person name="Jenkins J."/>
            <person name="Lowry D."/>
            <person name="Mamidi S."/>
            <person name="Sreedasyam A."/>
            <person name="Weng X."/>
            <person name="Barry K."/>
            <person name="Bonette J."/>
            <person name="Campitelli B."/>
            <person name="Daum C."/>
            <person name="Gordon S."/>
            <person name="Gould B."/>
            <person name="Lipzen A."/>
            <person name="MacQueen A."/>
            <person name="Palacio-Mejia J."/>
            <person name="Plott C."/>
            <person name="Shakirov E."/>
            <person name="Shu S."/>
            <person name="Yoshinaga Y."/>
            <person name="Zane M."/>
            <person name="Rokhsar D."/>
            <person name="Grimwood J."/>
            <person name="Schmutz J."/>
            <person name="Juenger T."/>
        </authorList>
    </citation>
    <scope>NUCLEOTIDE SEQUENCE [LARGE SCALE GENOMIC DNA]</scope>
    <source>
        <strain evidence="3">cv. HAL2</strain>
    </source>
</reference>
<dbReference type="Gramene" id="PUZ48086">
    <property type="protein sequence ID" value="PUZ48086"/>
    <property type="gene ID" value="GQ55_7G217200"/>
</dbReference>
<feature type="compositionally biased region" description="Basic residues" evidence="1">
    <location>
        <begin position="81"/>
        <end position="97"/>
    </location>
</feature>
<proteinExistence type="predicted"/>
<gene>
    <name evidence="2" type="ORF">GQ55_7G217200</name>
</gene>
<evidence type="ECO:0000313" key="2">
    <source>
        <dbReference type="EMBL" id="PUZ48086.1"/>
    </source>
</evidence>
<sequence length="147" mass="16136">MIPHSPTQLLPWPSAPEPCSSYPPRRLLRPSACSGPSSPALLPPPPPPRHRHRSAGSLWALSRRRARRHPARQRSASRSGTARRRTARWPWARRRPRSPASSPSRSVSEIHGRPGAPGWEPAAPTRELRGTGSPGGRRRRCCAVATG</sequence>
<accession>A0A2T7CXL6</accession>
<evidence type="ECO:0000256" key="1">
    <source>
        <dbReference type="SAM" id="MobiDB-lite"/>
    </source>
</evidence>
<keyword evidence="3" id="KW-1185">Reference proteome</keyword>
<dbReference type="EMBL" id="CM009755">
    <property type="protein sequence ID" value="PUZ48086.1"/>
    <property type="molecule type" value="Genomic_DNA"/>
</dbReference>